<accession>A0A453TDK8</accession>
<dbReference type="Gramene" id="AET7Gv21356100.30">
    <property type="protein sequence ID" value="AET7Gv21356100.30"/>
    <property type="gene ID" value="AET7Gv21356100"/>
</dbReference>
<reference evidence="1" key="4">
    <citation type="submission" date="2019-03" db="UniProtKB">
        <authorList>
            <consortium name="EnsemblPlants"/>
        </authorList>
    </citation>
    <scope>IDENTIFICATION</scope>
</reference>
<dbReference type="Proteomes" id="UP000015105">
    <property type="component" value="Chromosome 7D"/>
</dbReference>
<reference evidence="2" key="1">
    <citation type="journal article" date="2014" name="Science">
        <title>Ancient hybridizations among the ancestral genomes of bread wheat.</title>
        <authorList>
            <consortium name="International Wheat Genome Sequencing Consortium,"/>
            <person name="Marcussen T."/>
            <person name="Sandve S.R."/>
            <person name="Heier L."/>
            <person name="Spannagl M."/>
            <person name="Pfeifer M."/>
            <person name="Jakobsen K.S."/>
            <person name="Wulff B.B."/>
            <person name="Steuernagel B."/>
            <person name="Mayer K.F."/>
            <person name="Olsen O.A."/>
        </authorList>
    </citation>
    <scope>NUCLEOTIDE SEQUENCE [LARGE SCALE GENOMIC DNA]</scope>
    <source>
        <strain evidence="2">cv. AL8/78</strain>
    </source>
</reference>
<keyword evidence="2" id="KW-1185">Reference proteome</keyword>
<protein>
    <submittedName>
        <fullName evidence="1">Uncharacterized protein</fullName>
    </submittedName>
</protein>
<reference evidence="1" key="5">
    <citation type="journal article" date="2021" name="G3 (Bethesda)">
        <title>Aegilops tauschii genome assembly Aet v5.0 features greater sequence contiguity and improved annotation.</title>
        <authorList>
            <person name="Wang L."/>
            <person name="Zhu T."/>
            <person name="Rodriguez J.C."/>
            <person name="Deal K.R."/>
            <person name="Dubcovsky J."/>
            <person name="McGuire P.E."/>
            <person name="Lux T."/>
            <person name="Spannagl M."/>
            <person name="Mayer K.F.X."/>
            <person name="Baldrich P."/>
            <person name="Meyers B.C."/>
            <person name="Huo N."/>
            <person name="Gu Y.Q."/>
            <person name="Zhou H."/>
            <person name="Devos K.M."/>
            <person name="Bennetzen J.L."/>
            <person name="Unver T."/>
            <person name="Budak H."/>
            <person name="Gulick P.J."/>
            <person name="Galiba G."/>
            <person name="Kalapos B."/>
            <person name="Nelson D.R."/>
            <person name="Li P."/>
            <person name="You F.M."/>
            <person name="Luo M.C."/>
            <person name="Dvorak J."/>
        </authorList>
    </citation>
    <scope>NUCLEOTIDE SEQUENCE [LARGE SCALE GENOMIC DNA]</scope>
    <source>
        <strain evidence="1">cv. AL8/78</strain>
    </source>
</reference>
<organism evidence="1 2">
    <name type="scientific">Aegilops tauschii subsp. strangulata</name>
    <name type="common">Goatgrass</name>
    <dbReference type="NCBI Taxonomy" id="200361"/>
    <lineage>
        <taxon>Eukaryota</taxon>
        <taxon>Viridiplantae</taxon>
        <taxon>Streptophyta</taxon>
        <taxon>Embryophyta</taxon>
        <taxon>Tracheophyta</taxon>
        <taxon>Spermatophyta</taxon>
        <taxon>Magnoliopsida</taxon>
        <taxon>Liliopsida</taxon>
        <taxon>Poales</taxon>
        <taxon>Poaceae</taxon>
        <taxon>BOP clade</taxon>
        <taxon>Pooideae</taxon>
        <taxon>Triticodae</taxon>
        <taxon>Triticeae</taxon>
        <taxon>Triticinae</taxon>
        <taxon>Aegilops</taxon>
    </lineage>
</organism>
<dbReference type="AlphaFoldDB" id="A0A453TDK8"/>
<reference evidence="1" key="3">
    <citation type="journal article" date="2017" name="Nature">
        <title>Genome sequence of the progenitor of the wheat D genome Aegilops tauschii.</title>
        <authorList>
            <person name="Luo M.C."/>
            <person name="Gu Y.Q."/>
            <person name="Puiu D."/>
            <person name="Wang H."/>
            <person name="Twardziok S.O."/>
            <person name="Deal K.R."/>
            <person name="Huo N."/>
            <person name="Zhu T."/>
            <person name="Wang L."/>
            <person name="Wang Y."/>
            <person name="McGuire P.E."/>
            <person name="Liu S."/>
            <person name="Long H."/>
            <person name="Ramasamy R.K."/>
            <person name="Rodriguez J.C."/>
            <person name="Van S.L."/>
            <person name="Yuan L."/>
            <person name="Wang Z."/>
            <person name="Xia Z."/>
            <person name="Xiao L."/>
            <person name="Anderson O.D."/>
            <person name="Ouyang S."/>
            <person name="Liang Y."/>
            <person name="Zimin A.V."/>
            <person name="Pertea G."/>
            <person name="Qi P."/>
            <person name="Bennetzen J.L."/>
            <person name="Dai X."/>
            <person name="Dawson M.W."/>
            <person name="Muller H.G."/>
            <person name="Kugler K."/>
            <person name="Rivarola-Duarte L."/>
            <person name="Spannagl M."/>
            <person name="Mayer K.F.X."/>
            <person name="Lu F.H."/>
            <person name="Bevan M.W."/>
            <person name="Leroy P."/>
            <person name="Li P."/>
            <person name="You F.M."/>
            <person name="Sun Q."/>
            <person name="Liu Z."/>
            <person name="Lyons E."/>
            <person name="Wicker T."/>
            <person name="Salzberg S.L."/>
            <person name="Devos K.M."/>
            <person name="Dvorak J."/>
        </authorList>
    </citation>
    <scope>NUCLEOTIDE SEQUENCE [LARGE SCALE GENOMIC DNA]</scope>
    <source>
        <strain evidence="1">cv. AL8/78</strain>
    </source>
</reference>
<proteinExistence type="predicted"/>
<evidence type="ECO:0000313" key="1">
    <source>
        <dbReference type="EnsemblPlants" id="AET7Gv21356100.30"/>
    </source>
</evidence>
<name>A0A453TDK8_AEGTS</name>
<sequence>LNSWACLLLVPFLLTWLSDSWLYQLVIYLRSASADMAIDSWAVINRYLSE</sequence>
<reference evidence="2" key="2">
    <citation type="journal article" date="2017" name="Nat. Plants">
        <title>The Aegilops tauschii genome reveals multiple impacts of transposons.</title>
        <authorList>
            <person name="Zhao G."/>
            <person name="Zou C."/>
            <person name="Li K."/>
            <person name="Wang K."/>
            <person name="Li T."/>
            <person name="Gao L."/>
            <person name="Zhang X."/>
            <person name="Wang H."/>
            <person name="Yang Z."/>
            <person name="Liu X."/>
            <person name="Jiang W."/>
            <person name="Mao L."/>
            <person name="Kong X."/>
            <person name="Jiao Y."/>
            <person name="Jia J."/>
        </authorList>
    </citation>
    <scope>NUCLEOTIDE SEQUENCE [LARGE SCALE GENOMIC DNA]</scope>
    <source>
        <strain evidence="2">cv. AL8/78</strain>
    </source>
</reference>
<evidence type="ECO:0000313" key="2">
    <source>
        <dbReference type="Proteomes" id="UP000015105"/>
    </source>
</evidence>
<dbReference type="EnsemblPlants" id="AET7Gv21356100.30">
    <property type="protein sequence ID" value="AET7Gv21356100.30"/>
    <property type="gene ID" value="AET7Gv21356100"/>
</dbReference>